<evidence type="ECO:0000313" key="2">
    <source>
        <dbReference type="EMBL" id="VDI02642.1"/>
    </source>
</evidence>
<dbReference type="InterPro" id="IPR050952">
    <property type="entry name" value="TRIM-NHL_E3_ligases"/>
</dbReference>
<reference evidence="2" key="1">
    <citation type="submission" date="2018-11" db="EMBL/GenBank/DDBJ databases">
        <authorList>
            <person name="Alioto T."/>
            <person name="Alioto T."/>
        </authorList>
    </citation>
    <scope>NUCLEOTIDE SEQUENCE</scope>
</reference>
<dbReference type="InterPro" id="IPR011042">
    <property type="entry name" value="6-blade_b-propeller_TolB-like"/>
</dbReference>
<proteinExistence type="predicted"/>
<evidence type="ECO:0000313" key="3">
    <source>
        <dbReference type="Proteomes" id="UP000596742"/>
    </source>
</evidence>
<protein>
    <submittedName>
        <fullName evidence="2">Uncharacterized protein</fullName>
    </submittedName>
</protein>
<dbReference type="SUPFAM" id="SSF101898">
    <property type="entry name" value="NHL repeat"/>
    <property type="match status" value="1"/>
</dbReference>
<name>A0A8B6CBQ9_MYTGA</name>
<dbReference type="OrthoDB" id="6128852at2759"/>
<organism evidence="2 3">
    <name type="scientific">Mytilus galloprovincialis</name>
    <name type="common">Mediterranean mussel</name>
    <dbReference type="NCBI Taxonomy" id="29158"/>
    <lineage>
        <taxon>Eukaryota</taxon>
        <taxon>Metazoa</taxon>
        <taxon>Spiralia</taxon>
        <taxon>Lophotrochozoa</taxon>
        <taxon>Mollusca</taxon>
        <taxon>Bivalvia</taxon>
        <taxon>Autobranchia</taxon>
        <taxon>Pteriomorphia</taxon>
        <taxon>Mytilida</taxon>
        <taxon>Mytiloidea</taxon>
        <taxon>Mytilidae</taxon>
        <taxon>Mytilinae</taxon>
        <taxon>Mytilus</taxon>
    </lineage>
</organism>
<gene>
    <name evidence="2" type="ORF">MGAL_10B072588</name>
</gene>
<evidence type="ECO:0000256" key="1">
    <source>
        <dbReference type="SAM" id="Coils"/>
    </source>
</evidence>
<dbReference type="GO" id="GO:0061630">
    <property type="term" value="F:ubiquitin protein ligase activity"/>
    <property type="evidence" value="ECO:0007669"/>
    <property type="project" value="TreeGrafter"/>
</dbReference>
<dbReference type="GO" id="GO:0000209">
    <property type="term" value="P:protein polyubiquitination"/>
    <property type="evidence" value="ECO:0007669"/>
    <property type="project" value="TreeGrafter"/>
</dbReference>
<keyword evidence="1" id="KW-0175">Coiled coil</keyword>
<dbReference type="AlphaFoldDB" id="A0A8B6CBQ9"/>
<feature type="coiled-coil region" evidence="1">
    <location>
        <begin position="34"/>
        <end position="61"/>
    </location>
</feature>
<dbReference type="Proteomes" id="UP000596742">
    <property type="component" value="Unassembled WGS sequence"/>
</dbReference>
<comment type="caution">
    <text evidence="2">The sequence shown here is derived from an EMBL/GenBank/DDBJ whole genome shotgun (WGS) entry which is preliminary data.</text>
</comment>
<dbReference type="PANTHER" id="PTHR24104">
    <property type="entry name" value="E3 UBIQUITIN-PROTEIN LIGASE NHLRC1-RELATED"/>
    <property type="match status" value="1"/>
</dbReference>
<dbReference type="PANTHER" id="PTHR24104:SF50">
    <property type="entry name" value="SMP-30_GLUCONOLACTONASE_LRE-LIKE REGION DOMAIN-CONTAINING PROTEIN"/>
    <property type="match status" value="1"/>
</dbReference>
<keyword evidence="3" id="KW-1185">Reference proteome</keyword>
<dbReference type="GO" id="GO:0043161">
    <property type="term" value="P:proteasome-mediated ubiquitin-dependent protein catabolic process"/>
    <property type="evidence" value="ECO:0007669"/>
    <property type="project" value="TreeGrafter"/>
</dbReference>
<sequence length="401" mass="45756">MVEVKTEIDQFLKIVEMKLKAQYKNLHQEQTLEIHNVLKKLLEKRKEISDYKNNLSQLKLIGTDCQVFHGSKQIEETIAKEAVVLNKMLEEPSMHEISFKMKKKNNLEEIVSTFYDVGIDRKKPTIYLKDITSQTACQTKKEAGPSGSSKSSTRTVFENEAFAEDSDVCSIVVLQDGLIAVSDFKYKRLVIFGDGGMTEGTVDTSGSPFGLTTIQQDKFAVSLPLSHEIIILDTETCEILWKIDTHAACWGLHFSDGTFITAFRAVEIAFLELHGDICRSFPMKQKNLVYVYKHNDRYFRTEFENNTIHCYNGRGHKVWQFFNEDALGPRNICTDAAGNLFVACRDSDCVIIISSDGKRYQKVVEIKRPKSIYFNERKSKLYACSDNGRSFISFILPQNIL</sequence>
<dbReference type="EMBL" id="UYJE01001495">
    <property type="protein sequence ID" value="VDI02642.1"/>
    <property type="molecule type" value="Genomic_DNA"/>
</dbReference>
<dbReference type="Gene3D" id="2.120.10.30">
    <property type="entry name" value="TolB, C-terminal domain"/>
    <property type="match status" value="1"/>
</dbReference>
<accession>A0A8B6CBQ9</accession>